<dbReference type="Proteomes" id="UP001195483">
    <property type="component" value="Unassembled WGS sequence"/>
</dbReference>
<evidence type="ECO:0000313" key="1">
    <source>
        <dbReference type="EMBL" id="KAK3597173.1"/>
    </source>
</evidence>
<dbReference type="EMBL" id="JAEAOA010000290">
    <property type="protein sequence ID" value="KAK3597173.1"/>
    <property type="molecule type" value="Genomic_DNA"/>
</dbReference>
<protein>
    <submittedName>
        <fullName evidence="1">Uncharacterized protein</fullName>
    </submittedName>
</protein>
<keyword evidence="2" id="KW-1185">Reference proteome</keyword>
<reference evidence="1" key="3">
    <citation type="submission" date="2023-05" db="EMBL/GenBank/DDBJ databases">
        <authorList>
            <person name="Smith C.H."/>
        </authorList>
    </citation>
    <scope>NUCLEOTIDE SEQUENCE</scope>
    <source>
        <strain evidence="1">CHS0354</strain>
        <tissue evidence="1">Mantle</tissue>
    </source>
</reference>
<gene>
    <name evidence="1" type="ORF">CHS0354_003667</name>
</gene>
<organism evidence="1 2">
    <name type="scientific">Potamilus streckersoni</name>
    <dbReference type="NCBI Taxonomy" id="2493646"/>
    <lineage>
        <taxon>Eukaryota</taxon>
        <taxon>Metazoa</taxon>
        <taxon>Spiralia</taxon>
        <taxon>Lophotrochozoa</taxon>
        <taxon>Mollusca</taxon>
        <taxon>Bivalvia</taxon>
        <taxon>Autobranchia</taxon>
        <taxon>Heteroconchia</taxon>
        <taxon>Palaeoheterodonta</taxon>
        <taxon>Unionida</taxon>
        <taxon>Unionoidea</taxon>
        <taxon>Unionidae</taxon>
        <taxon>Ambleminae</taxon>
        <taxon>Lampsilini</taxon>
        <taxon>Potamilus</taxon>
    </lineage>
</organism>
<evidence type="ECO:0000313" key="2">
    <source>
        <dbReference type="Proteomes" id="UP001195483"/>
    </source>
</evidence>
<name>A0AAE0ST78_9BIVA</name>
<comment type="caution">
    <text evidence="1">The sequence shown here is derived from an EMBL/GenBank/DDBJ whole genome shotgun (WGS) entry which is preliminary data.</text>
</comment>
<sequence length="88" mass="9954">MAATATIASNLLPDYDDFKSSLTNFQSFQQGTLTEPYLSFSRPHSVKDRCGVDYMQETEDKDDNRNGGEKNIVMFWTLGIFKASQMVC</sequence>
<accession>A0AAE0ST78</accession>
<reference evidence="1" key="2">
    <citation type="journal article" date="2021" name="Genome Biol. Evol.">
        <title>Developing a high-quality reference genome for a parasitic bivalve with doubly uniparental inheritance (Bivalvia: Unionida).</title>
        <authorList>
            <person name="Smith C.H."/>
        </authorList>
    </citation>
    <scope>NUCLEOTIDE SEQUENCE</scope>
    <source>
        <strain evidence="1">CHS0354</strain>
        <tissue evidence="1">Mantle</tissue>
    </source>
</reference>
<proteinExistence type="predicted"/>
<dbReference type="AlphaFoldDB" id="A0AAE0ST78"/>
<reference evidence="1" key="1">
    <citation type="journal article" date="2021" name="Genome Biol. Evol.">
        <title>A High-Quality Reference Genome for a Parasitic Bivalve with Doubly Uniparental Inheritance (Bivalvia: Unionida).</title>
        <authorList>
            <person name="Smith C.H."/>
        </authorList>
    </citation>
    <scope>NUCLEOTIDE SEQUENCE</scope>
    <source>
        <strain evidence="1">CHS0354</strain>
    </source>
</reference>